<name>A0A1H6SUG8_9BACT</name>
<keyword evidence="1" id="KW-0732">Signal</keyword>
<protein>
    <submittedName>
        <fullName evidence="2">Uncharacterized protein</fullName>
    </submittedName>
</protein>
<dbReference type="RefSeq" id="WP_090334872.1">
    <property type="nucleotide sequence ID" value="NZ_FNXY01000003.1"/>
</dbReference>
<gene>
    <name evidence="2" type="ORF">SAMN04487995_1843</name>
</gene>
<dbReference type="Proteomes" id="UP000199532">
    <property type="component" value="Unassembled WGS sequence"/>
</dbReference>
<organism evidence="2 3">
    <name type="scientific">Dyadobacter koreensis</name>
    <dbReference type="NCBI Taxonomy" id="408657"/>
    <lineage>
        <taxon>Bacteria</taxon>
        <taxon>Pseudomonadati</taxon>
        <taxon>Bacteroidota</taxon>
        <taxon>Cytophagia</taxon>
        <taxon>Cytophagales</taxon>
        <taxon>Spirosomataceae</taxon>
        <taxon>Dyadobacter</taxon>
    </lineage>
</organism>
<evidence type="ECO:0000256" key="1">
    <source>
        <dbReference type="SAM" id="SignalP"/>
    </source>
</evidence>
<reference evidence="2 3" key="1">
    <citation type="submission" date="2016-10" db="EMBL/GenBank/DDBJ databases">
        <authorList>
            <person name="de Groot N.N."/>
        </authorList>
    </citation>
    <scope>NUCLEOTIDE SEQUENCE [LARGE SCALE GENOMIC DNA]</scope>
    <source>
        <strain evidence="2 3">DSM 19938</strain>
    </source>
</reference>
<proteinExistence type="predicted"/>
<dbReference type="AlphaFoldDB" id="A0A1H6SUG8"/>
<feature type="signal peptide" evidence="1">
    <location>
        <begin position="1"/>
        <end position="18"/>
    </location>
</feature>
<evidence type="ECO:0000313" key="3">
    <source>
        <dbReference type="Proteomes" id="UP000199532"/>
    </source>
</evidence>
<dbReference type="EMBL" id="FNXY01000003">
    <property type="protein sequence ID" value="SEI71589.1"/>
    <property type="molecule type" value="Genomic_DNA"/>
</dbReference>
<keyword evidence="3" id="KW-1185">Reference proteome</keyword>
<dbReference type="OrthoDB" id="950922at2"/>
<sequence>MRYVFTLSLIFNCFSSLAQTVQPIVNVSVTMPSVALIDLLSTGSFNPNLKVVAPTEAGNAVNTFASNSDNWLIFTSAVAAGASRSIKGNITGTLPGGLRLRLDISPYVGSGAFTPGSCFVTSNVYLTTTPTSFIDTIKGAYTGINAGSSGYKLKYSLEVQSYGNIRSGLTAITVQYTIADN</sequence>
<dbReference type="STRING" id="408657.SAMN04487995_1843"/>
<feature type="chain" id="PRO_5011651165" evidence="1">
    <location>
        <begin position="19"/>
        <end position="181"/>
    </location>
</feature>
<evidence type="ECO:0000313" key="2">
    <source>
        <dbReference type="EMBL" id="SEI71589.1"/>
    </source>
</evidence>
<accession>A0A1H6SUG8</accession>